<proteinExistence type="inferred from homology"/>
<dbReference type="EMBL" id="JACGCM010002890">
    <property type="protein sequence ID" value="KAF6134126.1"/>
    <property type="molecule type" value="Genomic_DNA"/>
</dbReference>
<comment type="similarity">
    <text evidence="1">Belongs to the protein kinase superfamily. CK1 Ser/Thr protein kinase family. Casein kinase I subfamily.</text>
</comment>
<reference evidence="2 3" key="1">
    <citation type="journal article" date="2020" name="IScience">
        <title>Genome Sequencing of the Endangered Kingdonia uniflora (Circaeasteraceae, Ranunculales) Reveals Potential Mechanisms of Evolutionary Specialization.</title>
        <authorList>
            <person name="Sun Y."/>
            <person name="Deng T."/>
            <person name="Zhang A."/>
            <person name="Moore M.J."/>
            <person name="Landis J.B."/>
            <person name="Lin N."/>
            <person name="Zhang H."/>
            <person name="Zhang X."/>
            <person name="Huang J."/>
            <person name="Zhang X."/>
            <person name="Sun H."/>
            <person name="Wang H."/>
        </authorList>
    </citation>
    <scope>NUCLEOTIDE SEQUENCE [LARGE SCALE GENOMIC DNA]</scope>
    <source>
        <strain evidence="2">TB1705</strain>
        <tissue evidence="2">Leaf</tissue>
    </source>
</reference>
<sequence length="214" mass="24891">MGFLYLLYAETWKSLTAEQDFDDVLSPLADNDPLDVFKSALEFHGIKKPDTFNVPQAISLLDLLLKQEVYYDYRCNIDPSRWIICINDSNVLQPLIAIILGHLWSSEYHFIRARIELFLRQKKLSKKDVTDVLQVSACKWKDTLTNQHVDYDHRPDVFRGTVCYASVHAHLGRIRSRRDDLESLAYTLIFLLLLHGHLPWQGYQVMVVVVHATF</sequence>
<organism evidence="2 3">
    <name type="scientific">Kingdonia uniflora</name>
    <dbReference type="NCBI Taxonomy" id="39325"/>
    <lineage>
        <taxon>Eukaryota</taxon>
        <taxon>Viridiplantae</taxon>
        <taxon>Streptophyta</taxon>
        <taxon>Embryophyta</taxon>
        <taxon>Tracheophyta</taxon>
        <taxon>Spermatophyta</taxon>
        <taxon>Magnoliopsida</taxon>
        <taxon>Ranunculales</taxon>
        <taxon>Circaeasteraceae</taxon>
        <taxon>Kingdonia</taxon>
    </lineage>
</organism>
<gene>
    <name evidence="2" type="ORF">GIB67_013523</name>
</gene>
<dbReference type="InterPro" id="IPR011009">
    <property type="entry name" value="Kinase-like_dom_sf"/>
</dbReference>
<dbReference type="Gene3D" id="1.10.510.10">
    <property type="entry name" value="Transferase(Phosphotransferase) domain 1"/>
    <property type="match status" value="1"/>
</dbReference>
<dbReference type="AlphaFoldDB" id="A0A7J7KUU4"/>
<name>A0A7J7KUU4_9MAGN</name>
<evidence type="ECO:0000313" key="2">
    <source>
        <dbReference type="EMBL" id="KAF6134126.1"/>
    </source>
</evidence>
<dbReference type="InterPro" id="IPR050235">
    <property type="entry name" value="CK1_Ser-Thr_kinase"/>
</dbReference>
<dbReference type="OrthoDB" id="1932208at2759"/>
<accession>A0A7J7KUU4</accession>
<evidence type="ECO:0000256" key="1">
    <source>
        <dbReference type="ARBA" id="ARBA00005926"/>
    </source>
</evidence>
<dbReference type="SUPFAM" id="SSF56112">
    <property type="entry name" value="Protein kinase-like (PK-like)"/>
    <property type="match status" value="1"/>
</dbReference>
<dbReference type="Proteomes" id="UP000541444">
    <property type="component" value="Unassembled WGS sequence"/>
</dbReference>
<dbReference type="PANTHER" id="PTHR11909">
    <property type="entry name" value="CASEIN KINASE-RELATED"/>
    <property type="match status" value="1"/>
</dbReference>
<keyword evidence="3" id="KW-1185">Reference proteome</keyword>
<evidence type="ECO:0000313" key="3">
    <source>
        <dbReference type="Proteomes" id="UP000541444"/>
    </source>
</evidence>
<comment type="caution">
    <text evidence="2">The sequence shown here is derived from an EMBL/GenBank/DDBJ whole genome shotgun (WGS) entry which is preliminary data.</text>
</comment>
<protein>
    <submittedName>
        <fullName evidence="2">Uncharacterized protein</fullName>
    </submittedName>
</protein>